<dbReference type="InterPro" id="IPR001733">
    <property type="entry name" value="Peptidase_S26B"/>
</dbReference>
<feature type="transmembrane region" description="Helical" evidence="3">
    <location>
        <begin position="182"/>
        <end position="204"/>
    </location>
</feature>
<name>A0ABT1HA23_9NOCA</name>
<feature type="compositionally biased region" description="Low complexity" evidence="2">
    <location>
        <begin position="473"/>
        <end position="488"/>
    </location>
</feature>
<evidence type="ECO:0000313" key="4">
    <source>
        <dbReference type="EMBL" id="MCP2174812.1"/>
    </source>
</evidence>
<accession>A0ABT1HA23</accession>
<proteinExistence type="predicted"/>
<evidence type="ECO:0000313" key="5">
    <source>
        <dbReference type="Proteomes" id="UP001206895"/>
    </source>
</evidence>
<feature type="transmembrane region" description="Helical" evidence="3">
    <location>
        <begin position="140"/>
        <end position="157"/>
    </location>
</feature>
<feature type="region of interest" description="Disordered" evidence="2">
    <location>
        <begin position="351"/>
        <end position="422"/>
    </location>
</feature>
<feature type="compositionally biased region" description="Low complexity" evidence="2">
    <location>
        <begin position="351"/>
        <end position="414"/>
    </location>
</feature>
<dbReference type="RefSeq" id="WP_253659835.1">
    <property type="nucleotide sequence ID" value="NZ_BAAAJQ010000001.1"/>
</dbReference>
<evidence type="ECO:0000256" key="3">
    <source>
        <dbReference type="SAM" id="Phobius"/>
    </source>
</evidence>
<comment type="caution">
    <text evidence="4">The sequence shown here is derived from an EMBL/GenBank/DDBJ whole genome shotgun (WGS) entry which is preliminary data.</text>
</comment>
<dbReference type="CDD" id="cd06462">
    <property type="entry name" value="Peptidase_S24_S26"/>
    <property type="match status" value="1"/>
</dbReference>
<dbReference type="NCBIfam" id="TIGR02228">
    <property type="entry name" value="sigpep_I_arch"/>
    <property type="match status" value="1"/>
</dbReference>
<organism evidence="4 5">
    <name type="scientific">Williamsia maris</name>
    <dbReference type="NCBI Taxonomy" id="72806"/>
    <lineage>
        <taxon>Bacteria</taxon>
        <taxon>Bacillati</taxon>
        <taxon>Actinomycetota</taxon>
        <taxon>Actinomycetes</taxon>
        <taxon>Mycobacteriales</taxon>
        <taxon>Nocardiaceae</taxon>
        <taxon>Williamsia</taxon>
    </lineage>
</organism>
<keyword evidence="5" id="KW-1185">Reference proteome</keyword>
<protein>
    <recommendedName>
        <fullName evidence="1">Signal peptidase I</fullName>
        <ecNumber evidence="1">3.4.21.89</ecNumber>
    </recommendedName>
</protein>
<reference evidence="4 5" key="1">
    <citation type="submission" date="2022-06" db="EMBL/GenBank/DDBJ databases">
        <title>Genomic Encyclopedia of Archaeal and Bacterial Type Strains, Phase II (KMG-II): from individual species to whole genera.</title>
        <authorList>
            <person name="Goeker M."/>
        </authorList>
    </citation>
    <scope>NUCLEOTIDE SEQUENCE [LARGE SCALE GENOMIC DNA]</scope>
    <source>
        <strain evidence="4 5">DSM 44693</strain>
    </source>
</reference>
<dbReference type="EMBL" id="JAMTCJ010000001">
    <property type="protein sequence ID" value="MCP2174812.1"/>
    <property type="molecule type" value="Genomic_DNA"/>
</dbReference>
<keyword evidence="3" id="KW-0812">Transmembrane</keyword>
<dbReference type="Proteomes" id="UP001206895">
    <property type="component" value="Unassembled WGS sequence"/>
</dbReference>
<evidence type="ECO:0000256" key="2">
    <source>
        <dbReference type="SAM" id="MobiDB-lite"/>
    </source>
</evidence>
<feature type="transmembrane region" description="Helical" evidence="3">
    <location>
        <begin position="12"/>
        <end position="36"/>
    </location>
</feature>
<evidence type="ECO:0000256" key="1">
    <source>
        <dbReference type="NCBIfam" id="TIGR02228"/>
    </source>
</evidence>
<keyword evidence="3" id="KW-0472">Membrane</keyword>
<keyword evidence="3" id="KW-1133">Transmembrane helix</keyword>
<gene>
    <name evidence="4" type="ORF">LX13_000619</name>
</gene>
<dbReference type="EC" id="3.4.21.89" evidence="1"/>
<sequence>MSERTKNIGTEIALTVGAIAGVLCVVFAIVGVSFGLSPLVFRSESMSPAINVGDVAIARSVPASDVSVGDIVSVSREDGTRITHRVVSIDSRVGNSTTMTLQGDANNVVDSAPYTVTSVDRVVFDIPKLGYVLSWFANPFSWAVATLLTLGLLWAAFRPDKRFRRTHRGRHAAPAPSDRSRYAAVGVQVAVVVMVVATAVAGFARTHGTLAALTDSATATGSVSAGRPEVPTALTCNNVSGGVLVTNALLSWPNPANHRAYDYQLVFTPTGGTGSTTVVPATTADPATLTVNRSYVTGVLGLALLGTYSVELRSKVGNFLSTGKLTISLNVLLGSVTCGAASGAASQSAQANARSAPAQTTTSTPSTSAAPSSSTPAPTTSSPTTSAPSSTAPTETTTATPAPAASSVSDTSSPGGTYVASSSDGTVVIRDKAAGAEQYRADLRATKLEWVDDSTLRVTGADGSTTTVSRADGAWTASGSTPATAPAG</sequence>
<feature type="region of interest" description="Disordered" evidence="2">
    <location>
        <begin position="459"/>
        <end position="488"/>
    </location>
</feature>